<evidence type="ECO:0000256" key="12">
    <source>
        <dbReference type="ARBA" id="ARBA00033270"/>
    </source>
</evidence>
<dbReference type="NCBIfam" id="TIGR02210">
    <property type="entry name" value="rodA_shape"/>
    <property type="match status" value="1"/>
</dbReference>
<evidence type="ECO:0000313" key="15">
    <source>
        <dbReference type="Proteomes" id="UP001610063"/>
    </source>
</evidence>
<feature type="transmembrane region" description="Helical" evidence="13">
    <location>
        <begin position="146"/>
        <end position="178"/>
    </location>
</feature>
<evidence type="ECO:0000256" key="9">
    <source>
        <dbReference type="ARBA" id="ARBA00023136"/>
    </source>
</evidence>
<feature type="transmembrane region" description="Helical" evidence="13">
    <location>
        <begin position="390"/>
        <end position="411"/>
    </location>
</feature>
<dbReference type="PANTHER" id="PTHR30474:SF1">
    <property type="entry name" value="PEPTIDOGLYCAN GLYCOSYLTRANSFERASE MRDB"/>
    <property type="match status" value="1"/>
</dbReference>
<evidence type="ECO:0000256" key="2">
    <source>
        <dbReference type="ARBA" id="ARBA00022475"/>
    </source>
</evidence>
<evidence type="ECO:0000256" key="8">
    <source>
        <dbReference type="ARBA" id="ARBA00022989"/>
    </source>
</evidence>
<evidence type="ECO:0000256" key="5">
    <source>
        <dbReference type="ARBA" id="ARBA00022692"/>
    </source>
</evidence>
<feature type="transmembrane region" description="Helical" evidence="13">
    <location>
        <begin position="12"/>
        <end position="32"/>
    </location>
</feature>
<feature type="transmembrane region" description="Helical" evidence="13">
    <location>
        <begin position="185"/>
        <end position="202"/>
    </location>
</feature>
<keyword evidence="5 13" id="KW-0812">Transmembrane</keyword>
<dbReference type="EMBL" id="JBIPKE010000019">
    <property type="protein sequence ID" value="MFH6985210.1"/>
    <property type="molecule type" value="Genomic_DNA"/>
</dbReference>
<dbReference type="RefSeq" id="WP_395418686.1">
    <property type="nucleotide sequence ID" value="NZ_JBIPKE010000019.1"/>
</dbReference>
<sequence length="422" mass="46706">MRNDQLINKLDWQVILIYLILVFGGWLNIYAADYDPDVNNGILNFSMSSGKQLIWIGSSFLLIALIMLLDFRFYDSFAYIIYGILIFLLIVVLIFGKEVAGSKSWFELGAFKFQPAEFTKFAAALGLAKYLSKSTRKSSDLKVQSIGFLFIGLPMILIILQGDLGSAMVFGSLILVMFREGMHPLILILGLGVIILFLLTLLVSQTVLLIGIVVVTLLALGLVAKSPPKIAIVLIAGLLTAGFIRSVDFILTDVLKPHQQKRVMSLINPNADPLGVGWNVTQSKIAIGSGGLTGKGYLEGTQTKFDFVPEQTTDFIFCTIGEEQGWIGSFLLVALFSTLFVRLIYLAERQKSSFARIYGYGVASILFFHFAVNIAMTIGLFPVIGIPLPFFSYGGSSLWGFSILLFSFLKLDAHRMQVLQRW</sequence>
<keyword evidence="8 13" id="KW-1133">Transmembrane helix</keyword>
<proteinExistence type="predicted"/>
<comment type="subcellular location">
    <subcellularLocation>
        <location evidence="1">Membrane</location>
        <topology evidence="1">Multi-pass membrane protein</topology>
    </subcellularLocation>
</comment>
<feature type="transmembrane region" description="Helical" evidence="13">
    <location>
        <begin position="76"/>
        <end position="96"/>
    </location>
</feature>
<dbReference type="InterPro" id="IPR001182">
    <property type="entry name" value="FtsW/RodA"/>
</dbReference>
<accession>A0ABW7NC51</accession>
<evidence type="ECO:0000256" key="6">
    <source>
        <dbReference type="ARBA" id="ARBA00022960"/>
    </source>
</evidence>
<evidence type="ECO:0000256" key="7">
    <source>
        <dbReference type="ARBA" id="ARBA00022984"/>
    </source>
</evidence>
<feature type="transmembrane region" description="Helical" evidence="13">
    <location>
        <begin position="357"/>
        <end position="384"/>
    </location>
</feature>
<feature type="transmembrane region" description="Helical" evidence="13">
    <location>
        <begin position="326"/>
        <end position="345"/>
    </location>
</feature>
<keyword evidence="4" id="KW-0808">Transferase</keyword>
<evidence type="ECO:0000313" key="14">
    <source>
        <dbReference type="EMBL" id="MFH6985210.1"/>
    </source>
</evidence>
<evidence type="ECO:0000256" key="3">
    <source>
        <dbReference type="ARBA" id="ARBA00022676"/>
    </source>
</evidence>
<keyword evidence="2" id="KW-1003">Cell membrane</keyword>
<reference evidence="14 15" key="1">
    <citation type="journal article" date="2013" name="Int. J. Syst. Evol. Microbiol.">
        <title>Marinoscillum luteum sp. nov., isolated from marine sediment.</title>
        <authorList>
            <person name="Cha I.T."/>
            <person name="Park S.J."/>
            <person name="Kim S.J."/>
            <person name="Kim J.G."/>
            <person name="Jung M.Y."/>
            <person name="Shin K.S."/>
            <person name="Kwon K.K."/>
            <person name="Yang S.H."/>
            <person name="Seo Y.S."/>
            <person name="Rhee S.K."/>
        </authorList>
    </citation>
    <scope>NUCLEOTIDE SEQUENCE [LARGE SCALE GENOMIC DNA]</scope>
    <source>
        <strain evidence="14 15">KCTC 23939</strain>
    </source>
</reference>
<dbReference type="InterPro" id="IPR018365">
    <property type="entry name" value="Cell_cycle_FtsW-rel_CS"/>
</dbReference>
<comment type="caution">
    <text evidence="14">The sequence shown here is derived from an EMBL/GenBank/DDBJ whole genome shotgun (WGS) entry which is preliminary data.</text>
</comment>
<evidence type="ECO:0000256" key="13">
    <source>
        <dbReference type="SAM" id="Phobius"/>
    </source>
</evidence>
<evidence type="ECO:0000256" key="10">
    <source>
        <dbReference type="ARBA" id="ARBA00023316"/>
    </source>
</evidence>
<dbReference type="InterPro" id="IPR011923">
    <property type="entry name" value="RodA/MrdB"/>
</dbReference>
<keyword evidence="10" id="KW-0961">Cell wall biogenesis/degradation</keyword>
<dbReference type="PANTHER" id="PTHR30474">
    <property type="entry name" value="CELL CYCLE PROTEIN"/>
    <property type="match status" value="1"/>
</dbReference>
<feature type="transmembrane region" description="Helical" evidence="13">
    <location>
        <begin position="231"/>
        <end position="251"/>
    </location>
</feature>
<evidence type="ECO:0000256" key="1">
    <source>
        <dbReference type="ARBA" id="ARBA00004141"/>
    </source>
</evidence>
<dbReference type="PROSITE" id="PS00428">
    <property type="entry name" value="FTSW_RODA_SPOVE"/>
    <property type="match status" value="1"/>
</dbReference>
<keyword evidence="9 13" id="KW-0472">Membrane</keyword>
<organism evidence="14 15">
    <name type="scientific">Marinoscillum luteum</name>
    <dbReference type="NCBI Taxonomy" id="861051"/>
    <lineage>
        <taxon>Bacteria</taxon>
        <taxon>Pseudomonadati</taxon>
        <taxon>Bacteroidota</taxon>
        <taxon>Cytophagia</taxon>
        <taxon>Cytophagales</taxon>
        <taxon>Reichenbachiellaceae</taxon>
        <taxon>Marinoscillum</taxon>
    </lineage>
</organism>
<evidence type="ECO:0000256" key="4">
    <source>
        <dbReference type="ARBA" id="ARBA00022679"/>
    </source>
</evidence>
<feature type="transmembrane region" description="Helical" evidence="13">
    <location>
        <begin position="52"/>
        <end position="69"/>
    </location>
</feature>
<dbReference type="Pfam" id="PF01098">
    <property type="entry name" value="FTSW_RODA_SPOVE"/>
    <property type="match status" value="1"/>
</dbReference>
<keyword evidence="15" id="KW-1185">Reference proteome</keyword>
<gene>
    <name evidence="14" type="primary">rodA</name>
    <name evidence="14" type="ORF">ACHKAR_17290</name>
</gene>
<evidence type="ECO:0000256" key="11">
    <source>
        <dbReference type="ARBA" id="ARBA00032370"/>
    </source>
</evidence>
<feature type="transmembrane region" description="Helical" evidence="13">
    <location>
        <begin position="208"/>
        <end position="224"/>
    </location>
</feature>
<keyword evidence="3" id="KW-0328">Glycosyltransferase</keyword>
<dbReference type="Proteomes" id="UP001610063">
    <property type="component" value="Unassembled WGS sequence"/>
</dbReference>
<protein>
    <recommendedName>
        <fullName evidence="12">Cell wall polymerase</fullName>
    </recommendedName>
    <alternativeName>
        <fullName evidence="11">Peptidoglycan polymerase</fullName>
    </alternativeName>
</protein>
<keyword evidence="6" id="KW-0133">Cell shape</keyword>
<keyword evidence="7" id="KW-0573">Peptidoglycan synthesis</keyword>
<name>A0ABW7NC51_9BACT</name>
<dbReference type="NCBIfam" id="NF037961">
    <property type="entry name" value="RodA_shape"/>
    <property type="match status" value="1"/>
</dbReference>